<keyword evidence="3" id="KW-1185">Reference proteome</keyword>
<dbReference type="PANTHER" id="PTHR44586">
    <property type="entry name" value="F-BOX DOMAIN CONTAINING PROTEIN, EXPRESSED"/>
    <property type="match status" value="1"/>
</dbReference>
<sequence>MAELATHKLFLLFACKHNDTENSGFVLYSFSDKLRFEFDKPFLHEKFFIGSQHGWLSVLDRHCEPSLLNPLTGESVSLPSFTTLSRIRPHHSANGDIVSYFCRKLCRPQSNFGDRAFFDCLGEVTFKKILISSNPSTSLSNFFAAALLGYNSNLVVAKPGASRWKFLQHQEEEWYMDIMFRQDGKLICLTNEGSIHEVELKDDNFVISEMTAPFLKQYIDRAYLAEDCAGRVLVIHREYDFTTRPKTCNVKVFGLINGNGKESKLERVKSLGGQAIFVGTNASISLTKQDIRGEIKADTIYFTDEWWEWDHDQDEDDVESNWLKNICAYNLMSNSIKPCCPDEHQLCSLPLPIWIHLSNPK</sequence>
<evidence type="ECO:0000259" key="1">
    <source>
        <dbReference type="Pfam" id="PF03478"/>
    </source>
</evidence>
<feature type="domain" description="KIB1-4 beta-propeller" evidence="1">
    <location>
        <begin position="27"/>
        <end position="319"/>
    </location>
</feature>
<proteinExistence type="predicted"/>
<evidence type="ECO:0000313" key="2">
    <source>
        <dbReference type="EMBL" id="KAJ4751666.1"/>
    </source>
</evidence>
<organism evidence="2 3">
    <name type="scientific">Rhynchospora pubera</name>
    <dbReference type="NCBI Taxonomy" id="906938"/>
    <lineage>
        <taxon>Eukaryota</taxon>
        <taxon>Viridiplantae</taxon>
        <taxon>Streptophyta</taxon>
        <taxon>Embryophyta</taxon>
        <taxon>Tracheophyta</taxon>
        <taxon>Spermatophyta</taxon>
        <taxon>Magnoliopsida</taxon>
        <taxon>Liliopsida</taxon>
        <taxon>Poales</taxon>
        <taxon>Cyperaceae</taxon>
        <taxon>Cyperoideae</taxon>
        <taxon>Rhynchosporeae</taxon>
        <taxon>Rhynchospora</taxon>
    </lineage>
</organism>
<dbReference type="InterPro" id="IPR005174">
    <property type="entry name" value="KIB1-4_b-propeller"/>
</dbReference>
<dbReference type="Proteomes" id="UP001140206">
    <property type="component" value="Chromosome 5"/>
</dbReference>
<gene>
    <name evidence="2" type="ORF">LUZ62_086071</name>
</gene>
<dbReference type="AlphaFoldDB" id="A0AAV8C8D5"/>
<accession>A0AAV8C8D5</accession>
<reference evidence="2" key="1">
    <citation type="submission" date="2022-08" db="EMBL/GenBank/DDBJ databases">
        <authorList>
            <person name="Marques A."/>
        </authorList>
    </citation>
    <scope>NUCLEOTIDE SEQUENCE</scope>
    <source>
        <strain evidence="2">RhyPub2mFocal</strain>
        <tissue evidence="2">Leaves</tissue>
    </source>
</reference>
<protein>
    <submittedName>
        <fullName evidence="2">F-box only protein 7</fullName>
    </submittedName>
</protein>
<dbReference type="Pfam" id="PF03478">
    <property type="entry name" value="Beta-prop_KIB1-4"/>
    <property type="match status" value="1"/>
</dbReference>
<dbReference type="EMBL" id="JAMFTS010000005">
    <property type="protein sequence ID" value="KAJ4751666.1"/>
    <property type="molecule type" value="Genomic_DNA"/>
</dbReference>
<name>A0AAV8C8D5_9POAL</name>
<comment type="caution">
    <text evidence="2">The sequence shown here is derived from an EMBL/GenBank/DDBJ whole genome shotgun (WGS) entry which is preliminary data.</text>
</comment>
<dbReference type="PANTHER" id="PTHR44586:SF10">
    <property type="entry name" value="DUF295 DOMAIN-CONTAINING PROTEIN"/>
    <property type="match status" value="1"/>
</dbReference>
<evidence type="ECO:0000313" key="3">
    <source>
        <dbReference type="Proteomes" id="UP001140206"/>
    </source>
</evidence>